<comment type="caution">
    <text evidence="4">The sequence shown here is derived from an EMBL/GenBank/DDBJ whole genome shotgun (WGS) entry which is preliminary data.</text>
</comment>
<dbReference type="AlphaFoldDB" id="A0A644ZU91"/>
<accession>A0A644ZU91</accession>
<evidence type="ECO:0000313" key="4">
    <source>
        <dbReference type="EMBL" id="MPM44540.1"/>
    </source>
</evidence>
<dbReference type="Pfam" id="PF00501">
    <property type="entry name" value="AMP-binding"/>
    <property type="match status" value="1"/>
</dbReference>
<dbReference type="PANTHER" id="PTHR43201:SF5">
    <property type="entry name" value="MEDIUM-CHAIN ACYL-COA LIGASE ACSF2, MITOCHONDRIAL"/>
    <property type="match status" value="1"/>
</dbReference>
<organism evidence="4">
    <name type="scientific">bioreactor metagenome</name>
    <dbReference type="NCBI Taxonomy" id="1076179"/>
    <lineage>
        <taxon>unclassified sequences</taxon>
        <taxon>metagenomes</taxon>
        <taxon>ecological metagenomes</taxon>
    </lineage>
</organism>
<dbReference type="Gene3D" id="3.40.50.12780">
    <property type="entry name" value="N-terminal domain of ligase-like"/>
    <property type="match status" value="1"/>
</dbReference>
<dbReference type="EMBL" id="VSSQ01010516">
    <property type="protein sequence ID" value="MPM44540.1"/>
    <property type="molecule type" value="Genomic_DNA"/>
</dbReference>
<name>A0A644ZU91_9ZZZZ</name>
<reference evidence="4" key="1">
    <citation type="submission" date="2019-08" db="EMBL/GenBank/DDBJ databases">
        <authorList>
            <person name="Kucharzyk K."/>
            <person name="Murdoch R.W."/>
            <person name="Higgins S."/>
            <person name="Loffler F."/>
        </authorList>
    </citation>
    <scope>NUCLEOTIDE SEQUENCE</scope>
</reference>
<gene>
    <name evidence="4" type="primary">lcfB_31</name>
    <name evidence="4" type="ORF">SDC9_91218</name>
</gene>
<protein>
    <submittedName>
        <fullName evidence="4">Long-chain-fatty-acid--CoA ligase</fullName>
        <ecNumber evidence="4">6.2.1.3</ecNumber>
    </submittedName>
</protein>
<dbReference type="GO" id="GO:0031956">
    <property type="term" value="F:medium-chain fatty acid-CoA ligase activity"/>
    <property type="evidence" value="ECO:0007669"/>
    <property type="project" value="TreeGrafter"/>
</dbReference>
<keyword evidence="2 4" id="KW-0436">Ligase</keyword>
<dbReference type="CDD" id="cd04433">
    <property type="entry name" value="AFD_class_I"/>
    <property type="match status" value="1"/>
</dbReference>
<dbReference type="GO" id="GO:0004467">
    <property type="term" value="F:long-chain fatty acid-CoA ligase activity"/>
    <property type="evidence" value="ECO:0007669"/>
    <property type="project" value="UniProtKB-EC"/>
</dbReference>
<dbReference type="EC" id="6.2.1.3" evidence="4"/>
<dbReference type="Gene3D" id="3.30.300.30">
    <property type="match status" value="1"/>
</dbReference>
<dbReference type="InterPro" id="IPR000873">
    <property type="entry name" value="AMP-dep_synth/lig_dom"/>
</dbReference>
<dbReference type="InterPro" id="IPR045851">
    <property type="entry name" value="AMP-bd_C_sf"/>
</dbReference>
<proteinExistence type="inferred from homology"/>
<evidence type="ECO:0000256" key="2">
    <source>
        <dbReference type="ARBA" id="ARBA00022598"/>
    </source>
</evidence>
<evidence type="ECO:0000259" key="3">
    <source>
        <dbReference type="Pfam" id="PF00501"/>
    </source>
</evidence>
<dbReference type="PANTHER" id="PTHR43201">
    <property type="entry name" value="ACYL-COA SYNTHETASE"/>
    <property type="match status" value="1"/>
</dbReference>
<dbReference type="InterPro" id="IPR042099">
    <property type="entry name" value="ANL_N_sf"/>
</dbReference>
<evidence type="ECO:0000256" key="1">
    <source>
        <dbReference type="ARBA" id="ARBA00006432"/>
    </source>
</evidence>
<sequence length="561" mass="59975">MKVRSTHAHSHATLAGILNAAPRDAVALRFGNQQLSYGALCAAVDTIAHGLAARGLGAGDVLGIWLPNTPRWLLLHLACASLGVATLSLNPKLGVKELVSFIDRSACKALAFDVRLAHVQASRNGAHADAAATLEGESLLGQVWRQHAGSLNLLIDCSDDVARVACGEQTDRAQRLPVWCDWEQLQSDRSDALTVRSECAELPCIILSSSGTTSVPKLIVHTQRNVALHVQDVAPGFDVDADCTTLLVLPMCGAFGYTAALMTLAAGATLLLHDVFDPAKAVQALAGQPVSHMFGTNDMVEKMLPASLPDDWRPRALRMFGHANFVPGLDELPAQAERFGIRMVGCFGMSEIFALFAHQRVDAPLPRRGQSGGVPVTASVQVRARDLATGSIAAPMEAGELEFKGSYMMREYFGDPQATAKVFTDDGFLRSGDLGYVNGDGGFTHVSRLGDVLRIGGFLVNPAEIEEALLAICPSSACQVVAVNAEGSSRPFAFVIDHPDLAFDEDAIKNALQQQIARYKVPIRILKVDSFPYVVGPNGSKVKRNELRGMAQAIVDKENAK</sequence>
<comment type="similarity">
    <text evidence="1">Belongs to the ATP-dependent AMP-binding enzyme family.</text>
</comment>
<dbReference type="SUPFAM" id="SSF56801">
    <property type="entry name" value="Acetyl-CoA synthetase-like"/>
    <property type="match status" value="1"/>
</dbReference>
<feature type="domain" description="AMP-dependent synthetase/ligase" evidence="3">
    <location>
        <begin position="22"/>
        <end position="413"/>
    </location>
</feature>